<evidence type="ECO:0000313" key="1">
    <source>
        <dbReference type="EMBL" id="JAD39345.1"/>
    </source>
</evidence>
<sequence>MASIYTSRVARIFFPDRRNPHNSKDSCNGNDG</sequence>
<reference evidence="1" key="1">
    <citation type="submission" date="2014-09" db="EMBL/GenBank/DDBJ databases">
        <authorList>
            <person name="Magalhaes I.L.F."/>
            <person name="Oliveira U."/>
            <person name="Santos F.R."/>
            <person name="Vidigal T.H.D.A."/>
            <person name="Brescovit A.D."/>
            <person name="Santos A.J."/>
        </authorList>
    </citation>
    <scope>NUCLEOTIDE SEQUENCE</scope>
    <source>
        <tissue evidence="1">Shoot tissue taken approximately 20 cm above the soil surface</tissue>
    </source>
</reference>
<accession>A0A0A9SDC0</accession>
<organism evidence="1">
    <name type="scientific">Arundo donax</name>
    <name type="common">Giant reed</name>
    <name type="synonym">Donax arundinaceus</name>
    <dbReference type="NCBI Taxonomy" id="35708"/>
    <lineage>
        <taxon>Eukaryota</taxon>
        <taxon>Viridiplantae</taxon>
        <taxon>Streptophyta</taxon>
        <taxon>Embryophyta</taxon>
        <taxon>Tracheophyta</taxon>
        <taxon>Spermatophyta</taxon>
        <taxon>Magnoliopsida</taxon>
        <taxon>Liliopsida</taxon>
        <taxon>Poales</taxon>
        <taxon>Poaceae</taxon>
        <taxon>PACMAD clade</taxon>
        <taxon>Arundinoideae</taxon>
        <taxon>Arundineae</taxon>
        <taxon>Arundo</taxon>
    </lineage>
</organism>
<name>A0A0A9SDC0_ARUDO</name>
<proteinExistence type="predicted"/>
<protein>
    <submittedName>
        <fullName evidence="1">Uncharacterized protein</fullName>
    </submittedName>
</protein>
<dbReference type="AlphaFoldDB" id="A0A0A9SDC0"/>
<reference evidence="1" key="2">
    <citation type="journal article" date="2015" name="Data Brief">
        <title>Shoot transcriptome of the giant reed, Arundo donax.</title>
        <authorList>
            <person name="Barrero R.A."/>
            <person name="Guerrero F.D."/>
            <person name="Moolhuijzen P."/>
            <person name="Goolsby J.A."/>
            <person name="Tidwell J."/>
            <person name="Bellgard S.E."/>
            <person name="Bellgard M.I."/>
        </authorList>
    </citation>
    <scope>NUCLEOTIDE SEQUENCE</scope>
    <source>
        <tissue evidence="1">Shoot tissue taken approximately 20 cm above the soil surface</tissue>
    </source>
</reference>
<dbReference type="EMBL" id="GBRH01258550">
    <property type="protein sequence ID" value="JAD39345.1"/>
    <property type="molecule type" value="Transcribed_RNA"/>
</dbReference>